<dbReference type="PANTHER" id="PTHR30126:SF78">
    <property type="entry name" value="HTH LYSR-TYPE DOMAIN-CONTAINING PROTEIN"/>
    <property type="match status" value="1"/>
</dbReference>
<dbReference type="PRINTS" id="PR00039">
    <property type="entry name" value="HTHLYSR"/>
</dbReference>
<evidence type="ECO:0000313" key="6">
    <source>
        <dbReference type="EMBL" id="WAH41156.1"/>
    </source>
</evidence>
<dbReference type="InterPro" id="IPR000847">
    <property type="entry name" value="LysR_HTH_N"/>
</dbReference>
<evidence type="ECO:0000259" key="5">
    <source>
        <dbReference type="PROSITE" id="PS50931"/>
    </source>
</evidence>
<evidence type="ECO:0000313" key="7">
    <source>
        <dbReference type="Proteomes" id="UP001164761"/>
    </source>
</evidence>
<keyword evidence="2" id="KW-0805">Transcription regulation</keyword>
<name>A0ABY6ZGE1_9BACL</name>
<gene>
    <name evidence="6" type="ORF">NZD89_23275</name>
</gene>
<dbReference type="Proteomes" id="UP001164761">
    <property type="component" value="Chromosome"/>
</dbReference>
<organism evidence="6 7">
    <name type="scientific">Alicyclobacillus fastidiosus</name>
    <dbReference type="NCBI Taxonomy" id="392011"/>
    <lineage>
        <taxon>Bacteria</taxon>
        <taxon>Bacillati</taxon>
        <taxon>Bacillota</taxon>
        <taxon>Bacilli</taxon>
        <taxon>Bacillales</taxon>
        <taxon>Alicyclobacillaceae</taxon>
        <taxon>Alicyclobacillus</taxon>
    </lineage>
</organism>
<dbReference type="CDD" id="cd05466">
    <property type="entry name" value="PBP2_LTTR_substrate"/>
    <property type="match status" value="1"/>
</dbReference>
<reference evidence="6" key="1">
    <citation type="submission" date="2022-08" db="EMBL/GenBank/DDBJ databases">
        <title>Alicyclobacillus fastidiosus DSM 17978, complete genome.</title>
        <authorList>
            <person name="Wang Q."/>
            <person name="Cai R."/>
            <person name="Wang Z."/>
        </authorList>
    </citation>
    <scope>NUCLEOTIDE SEQUENCE</scope>
    <source>
        <strain evidence="6">DSM 17978</strain>
    </source>
</reference>
<proteinExistence type="inferred from homology"/>
<protein>
    <submittedName>
        <fullName evidence="6">LysR family transcriptional regulator</fullName>
    </submittedName>
</protein>
<dbReference type="Pfam" id="PF00126">
    <property type="entry name" value="HTH_1"/>
    <property type="match status" value="1"/>
</dbReference>
<comment type="similarity">
    <text evidence="1">Belongs to the LysR transcriptional regulatory family.</text>
</comment>
<evidence type="ECO:0000256" key="3">
    <source>
        <dbReference type="ARBA" id="ARBA00023125"/>
    </source>
</evidence>
<feature type="domain" description="HTH lysR-type" evidence="5">
    <location>
        <begin position="1"/>
        <end position="58"/>
    </location>
</feature>
<dbReference type="InterPro" id="IPR036388">
    <property type="entry name" value="WH-like_DNA-bd_sf"/>
</dbReference>
<dbReference type="SUPFAM" id="SSF53850">
    <property type="entry name" value="Periplasmic binding protein-like II"/>
    <property type="match status" value="1"/>
</dbReference>
<keyword evidence="3" id="KW-0238">DNA-binding</keyword>
<dbReference type="Gene3D" id="1.10.10.10">
    <property type="entry name" value="Winged helix-like DNA-binding domain superfamily/Winged helix DNA-binding domain"/>
    <property type="match status" value="1"/>
</dbReference>
<keyword evidence="4" id="KW-0804">Transcription</keyword>
<evidence type="ECO:0000256" key="2">
    <source>
        <dbReference type="ARBA" id="ARBA00023015"/>
    </source>
</evidence>
<dbReference type="RefSeq" id="WP_268005061.1">
    <property type="nucleotide sequence ID" value="NZ_BSUT01000001.1"/>
</dbReference>
<dbReference type="InterPro" id="IPR005119">
    <property type="entry name" value="LysR_subst-bd"/>
</dbReference>
<sequence length="296" mass="34568">MDEKDYLLLQCLSEDQNLTRVAERLYITQPALTYRLRRIEREFNAPVIARQGKGIGLTPEGEYLVRYARKMIAELKNIKDDIANMQGGVHGNIRIGVSSYFGLHNLPSILQRFSTQYPKAHINVTTGWSEEIYELLINDDIHVGVVRGDFPWFDEKHLLNEERICIISQSPVHLDELPKLPRISYKPPILSNKLVSYAHSSLTQAIDKWWYERFHEPPTITMQVDSFETCKEMVKHVSGYAIIPSDFIHDDDGLYREDLVHRNGEPILRSTWMLYRESTLKYALMDKFISHMRRCE</sequence>
<dbReference type="PROSITE" id="PS50931">
    <property type="entry name" value="HTH_LYSR"/>
    <property type="match status" value="1"/>
</dbReference>
<keyword evidence="7" id="KW-1185">Reference proteome</keyword>
<dbReference type="Gene3D" id="3.40.190.290">
    <property type="match status" value="1"/>
</dbReference>
<dbReference type="EMBL" id="CP104067">
    <property type="protein sequence ID" value="WAH41156.1"/>
    <property type="molecule type" value="Genomic_DNA"/>
</dbReference>
<dbReference type="SUPFAM" id="SSF46785">
    <property type="entry name" value="Winged helix' DNA-binding domain"/>
    <property type="match status" value="1"/>
</dbReference>
<evidence type="ECO:0000256" key="4">
    <source>
        <dbReference type="ARBA" id="ARBA00023163"/>
    </source>
</evidence>
<evidence type="ECO:0000256" key="1">
    <source>
        <dbReference type="ARBA" id="ARBA00009437"/>
    </source>
</evidence>
<accession>A0ABY6ZGE1</accession>
<dbReference type="InterPro" id="IPR036390">
    <property type="entry name" value="WH_DNA-bd_sf"/>
</dbReference>
<dbReference type="Pfam" id="PF03466">
    <property type="entry name" value="LysR_substrate"/>
    <property type="match status" value="1"/>
</dbReference>
<dbReference type="PANTHER" id="PTHR30126">
    <property type="entry name" value="HTH-TYPE TRANSCRIPTIONAL REGULATOR"/>
    <property type="match status" value="1"/>
</dbReference>